<proteinExistence type="inferred from homology"/>
<name>A0ABM8AAB8_9DEIO</name>
<accession>A0ABM8AAB8</accession>
<evidence type="ECO:0000256" key="3">
    <source>
        <dbReference type="ARBA" id="ARBA00023163"/>
    </source>
</evidence>
<dbReference type="Pfam" id="PF03449">
    <property type="entry name" value="GreA_GreB_N"/>
    <property type="match status" value="1"/>
</dbReference>
<evidence type="ECO:0000313" key="7">
    <source>
        <dbReference type="EMBL" id="BDP40704.1"/>
    </source>
</evidence>
<dbReference type="Gene3D" id="1.10.287.180">
    <property type="entry name" value="Transcription elongation factor, GreA/GreB, N-terminal domain"/>
    <property type="match status" value="1"/>
</dbReference>
<dbReference type="Proteomes" id="UP001064971">
    <property type="component" value="Chromosome"/>
</dbReference>
<keyword evidence="8" id="KW-1185">Reference proteome</keyword>
<dbReference type="SUPFAM" id="SSF54534">
    <property type="entry name" value="FKBP-like"/>
    <property type="match status" value="1"/>
</dbReference>
<keyword evidence="4" id="KW-0175">Coiled coil</keyword>
<keyword evidence="7" id="KW-0251">Elongation factor</keyword>
<feature type="coiled-coil region" evidence="4">
    <location>
        <begin position="23"/>
        <end position="67"/>
    </location>
</feature>
<evidence type="ECO:0000259" key="5">
    <source>
        <dbReference type="Pfam" id="PF01272"/>
    </source>
</evidence>
<protein>
    <submittedName>
        <fullName evidence="7">Transcription elongation factor</fullName>
    </submittedName>
</protein>
<evidence type="ECO:0000259" key="6">
    <source>
        <dbReference type="Pfam" id="PF03449"/>
    </source>
</evidence>
<dbReference type="PANTHER" id="PTHR30437">
    <property type="entry name" value="TRANSCRIPTION ELONGATION FACTOR GREA"/>
    <property type="match status" value="1"/>
</dbReference>
<dbReference type="InterPro" id="IPR022691">
    <property type="entry name" value="Tscrpt_elong_fac_GreA/B_N"/>
</dbReference>
<keyword evidence="3" id="KW-0804">Transcription</keyword>
<dbReference type="InterPro" id="IPR036953">
    <property type="entry name" value="GreA/GreB_C_sf"/>
</dbReference>
<dbReference type="Pfam" id="PF01272">
    <property type="entry name" value="GreA_GreB"/>
    <property type="match status" value="1"/>
</dbReference>
<sequence length="158" mass="17619">MPTPLHLTPEGFQRLQRTLAHEYARLEEARRVVQEQMEANEQENQGLEAAQREVMATLARIAEIEDSLSRAVMIERAEVQDDRATLGAVVTLLDMDTGRELRLQLVSPPEASAIAGELPRISTESPVGRELLGRRVGETFAVNLGRREVTYRVVSVTS</sequence>
<comment type="similarity">
    <text evidence="1">Belongs to the GreA/GreB family.</text>
</comment>
<dbReference type="RefSeq" id="WP_264776524.1">
    <property type="nucleotide sequence ID" value="NZ_AP026560.1"/>
</dbReference>
<feature type="domain" description="Transcription elongation factor GreA/GreB N-terminal" evidence="6">
    <location>
        <begin position="7"/>
        <end position="72"/>
    </location>
</feature>
<dbReference type="InterPro" id="IPR018151">
    <property type="entry name" value="TF_GreA/GreB_CS"/>
</dbReference>
<dbReference type="EMBL" id="AP026560">
    <property type="protein sequence ID" value="BDP40704.1"/>
    <property type="molecule type" value="Genomic_DNA"/>
</dbReference>
<reference evidence="7" key="1">
    <citation type="submission" date="2022-07" db="EMBL/GenBank/DDBJ databases">
        <title>Complete Genome Sequence of the Radioresistant Bacterium Deinococcus aetherius ST0316, Isolated from the Air Dust collected in Lower Stratosphere above Japan.</title>
        <authorList>
            <person name="Satoh K."/>
            <person name="Hagiwara K."/>
            <person name="Katsumata K."/>
            <person name="Kubo A."/>
            <person name="Yokobori S."/>
            <person name="Yamagishi A."/>
            <person name="Oono Y."/>
            <person name="Narumi I."/>
        </authorList>
    </citation>
    <scope>NUCLEOTIDE SEQUENCE</scope>
    <source>
        <strain evidence="7">ST0316</strain>
    </source>
</reference>
<gene>
    <name evidence="7" type="ORF">DAETH_06730</name>
</gene>
<dbReference type="PIRSF" id="PIRSF006092">
    <property type="entry name" value="GreA_GreB"/>
    <property type="match status" value="1"/>
</dbReference>
<evidence type="ECO:0000313" key="8">
    <source>
        <dbReference type="Proteomes" id="UP001064971"/>
    </source>
</evidence>
<organism evidence="7 8">
    <name type="scientific">Deinococcus aetherius</name>
    <dbReference type="NCBI Taxonomy" id="200252"/>
    <lineage>
        <taxon>Bacteria</taxon>
        <taxon>Thermotogati</taxon>
        <taxon>Deinococcota</taxon>
        <taxon>Deinococci</taxon>
        <taxon>Deinococcales</taxon>
        <taxon>Deinococcaceae</taxon>
        <taxon>Deinococcus</taxon>
    </lineage>
</organism>
<feature type="domain" description="Transcription elongation factor GreA/GreB C-terminal" evidence="5">
    <location>
        <begin position="80"/>
        <end position="157"/>
    </location>
</feature>
<keyword evidence="2" id="KW-0805">Transcription regulation</keyword>
<evidence type="ECO:0000256" key="2">
    <source>
        <dbReference type="ARBA" id="ARBA00023015"/>
    </source>
</evidence>
<keyword evidence="7" id="KW-0648">Protein biosynthesis</keyword>
<dbReference type="SUPFAM" id="SSF46557">
    <property type="entry name" value="GreA transcript cleavage protein, N-terminal domain"/>
    <property type="match status" value="1"/>
</dbReference>
<evidence type="ECO:0000256" key="4">
    <source>
        <dbReference type="SAM" id="Coils"/>
    </source>
</evidence>
<dbReference type="InterPro" id="IPR036805">
    <property type="entry name" value="Tscrpt_elong_fac_GreA/B_N_sf"/>
</dbReference>
<dbReference type="Gene3D" id="3.10.50.30">
    <property type="entry name" value="Transcription elongation factor, GreA/GreB, C-terminal domain"/>
    <property type="match status" value="1"/>
</dbReference>
<dbReference type="InterPro" id="IPR001437">
    <property type="entry name" value="Tscrpt_elong_fac_GreA/B_C"/>
</dbReference>
<dbReference type="InterPro" id="IPR023459">
    <property type="entry name" value="Tscrpt_elong_fac_GreA/B_fam"/>
</dbReference>
<dbReference type="PROSITE" id="PS00830">
    <property type="entry name" value="GREAB_2"/>
    <property type="match status" value="1"/>
</dbReference>
<dbReference type="GO" id="GO:0003746">
    <property type="term" value="F:translation elongation factor activity"/>
    <property type="evidence" value="ECO:0007669"/>
    <property type="project" value="UniProtKB-KW"/>
</dbReference>
<dbReference type="PANTHER" id="PTHR30437:SF4">
    <property type="entry name" value="TRANSCRIPTION ELONGATION FACTOR GREA"/>
    <property type="match status" value="1"/>
</dbReference>
<evidence type="ECO:0000256" key="1">
    <source>
        <dbReference type="ARBA" id="ARBA00008213"/>
    </source>
</evidence>